<keyword evidence="10" id="KW-0804">Transcription</keyword>
<dbReference type="Proteomes" id="UP000541444">
    <property type="component" value="Unassembled WGS sequence"/>
</dbReference>
<feature type="region of interest" description="Disordered" evidence="14">
    <location>
        <begin position="509"/>
        <end position="534"/>
    </location>
</feature>
<feature type="domain" description="Probable histone-arginine methyltransferase CARM1-like N-terminal PH" evidence="16">
    <location>
        <begin position="13"/>
        <end position="116"/>
    </location>
</feature>
<dbReference type="FunFam" id="2.70.160.11:FF:000002">
    <property type="entry name" value="Probable histone-arginine methyltransferase CARM1"/>
    <property type="match status" value="1"/>
</dbReference>
<evidence type="ECO:0000256" key="12">
    <source>
        <dbReference type="ARBA" id="ARBA00049086"/>
    </source>
</evidence>
<dbReference type="GO" id="GO:0005737">
    <property type="term" value="C:cytoplasm"/>
    <property type="evidence" value="ECO:0007669"/>
    <property type="project" value="UniProtKB-SubCell"/>
</dbReference>
<dbReference type="PANTHER" id="PTHR11006">
    <property type="entry name" value="PROTEIN ARGININE N-METHYLTRANSFERASE"/>
    <property type="match status" value="1"/>
</dbReference>
<comment type="catalytic activity">
    <reaction evidence="12">
        <text>L-arginyl-[protein] + 2 S-adenosyl-L-methionine = N(omega),N(omega)-dimethyl-L-arginyl-[protein] + 2 S-adenosyl-L-homocysteine + 2 H(+)</text>
        <dbReference type="Rhea" id="RHEA:48096"/>
        <dbReference type="Rhea" id="RHEA-COMP:10532"/>
        <dbReference type="Rhea" id="RHEA-COMP:11991"/>
        <dbReference type="ChEBI" id="CHEBI:15378"/>
        <dbReference type="ChEBI" id="CHEBI:29965"/>
        <dbReference type="ChEBI" id="CHEBI:57856"/>
        <dbReference type="ChEBI" id="CHEBI:59789"/>
        <dbReference type="ChEBI" id="CHEBI:61897"/>
        <dbReference type="EC" id="2.1.1.319"/>
    </reaction>
</comment>
<keyword evidence="7 13" id="KW-0949">S-adenosyl-L-methionine</keyword>
<dbReference type="FunFam" id="3.40.50.150:FF:000052">
    <property type="entry name" value="Probable histone-arginine methyltransferase CARM1"/>
    <property type="match status" value="1"/>
</dbReference>
<name>A0A7J7LIK0_9MAGN</name>
<keyword evidence="6 13" id="KW-0808">Transferase</keyword>
<evidence type="ECO:0000256" key="5">
    <source>
        <dbReference type="ARBA" id="ARBA00022603"/>
    </source>
</evidence>
<dbReference type="GO" id="GO:0032259">
    <property type="term" value="P:methylation"/>
    <property type="evidence" value="ECO:0007669"/>
    <property type="project" value="UniProtKB-KW"/>
</dbReference>
<keyword evidence="18" id="KW-1185">Reference proteome</keyword>
<dbReference type="CDD" id="cd02440">
    <property type="entry name" value="AdoMet_MTases"/>
    <property type="match status" value="1"/>
</dbReference>
<evidence type="ECO:0000313" key="18">
    <source>
        <dbReference type="Proteomes" id="UP000541444"/>
    </source>
</evidence>
<feature type="compositionally biased region" description="Polar residues" evidence="14">
    <location>
        <begin position="524"/>
        <end position="534"/>
    </location>
</feature>
<evidence type="ECO:0000313" key="17">
    <source>
        <dbReference type="EMBL" id="KAF6142486.1"/>
    </source>
</evidence>
<dbReference type="GO" id="GO:0035242">
    <property type="term" value="F:protein-arginine omega-N asymmetric methyltransferase activity"/>
    <property type="evidence" value="ECO:0007669"/>
    <property type="project" value="UniProtKB-EC"/>
</dbReference>
<dbReference type="GO" id="GO:0010228">
    <property type="term" value="P:vegetative to reproductive phase transition of meristem"/>
    <property type="evidence" value="ECO:0007669"/>
    <property type="project" value="UniProtKB-ARBA"/>
</dbReference>
<sequence>MAETSLEHKPKRNEFNLISITHLPTSSQSLDLSVAARFSVESGEAQLRFHQSNDVTLVHLRTARLFKLGPIESVCMHESSPTNGNEEKSYTIGIAIRFRTEEDSENFHFAFEQWKNEMEGENLGPKLVNETDLALKSKFDDKTEASSAKMYFHYYGQLLHQQNMLQDYVRTGTYYAAVIENRVDFFDRVVVDVGAGSGILSLFAVQAGAKHVYAVEASEMAEYARRLIAGNPSLGQRITVVKGKVEEVELPEKADILISEPMGTLLVNERMLESYVIARDKFLAPNGKMFPTIGRMHMAPFSDEYLFVEVSNKALFWQQKSYYGVDLTSLYASASQGYFSQPVVDAFDPRLLVAPAISHKLDFTSMKEEELYEIDIPLKFVATVGTRVHGLACWFDVLFDGSTVQRWLTTAPNAPTTHWYQLRCVLVQPIYVMAGQEITGRLHMVSHSAQSYTMHLTLTAKMWGPGAEQGGNIQTSYGKFDLKEPYYRMSQPQPYISNQDQQPNQLLQSQVTSLQTQDEMGPFSEQNSGITWNQ</sequence>
<evidence type="ECO:0000256" key="7">
    <source>
        <dbReference type="ARBA" id="ARBA00022691"/>
    </source>
</evidence>
<evidence type="ECO:0000256" key="13">
    <source>
        <dbReference type="PROSITE-ProRule" id="PRU01015"/>
    </source>
</evidence>
<dbReference type="InterPro" id="IPR055135">
    <property type="entry name" value="PRMT_dom"/>
</dbReference>
<gene>
    <name evidence="17" type="ORF">GIB67_039450</name>
</gene>
<dbReference type="AlphaFoldDB" id="A0A7J7LIK0"/>
<evidence type="ECO:0000256" key="3">
    <source>
        <dbReference type="ARBA" id="ARBA00011925"/>
    </source>
</evidence>
<comment type="caution">
    <text evidence="17">The sequence shown here is derived from an EMBL/GenBank/DDBJ whole genome shotgun (WGS) entry which is preliminary data.</text>
</comment>
<dbReference type="InterPro" id="IPR057622">
    <property type="entry name" value="CARM1-like_PH"/>
</dbReference>
<dbReference type="OrthoDB" id="7848332at2759"/>
<dbReference type="Pfam" id="PF25350">
    <property type="entry name" value="PH_PRMT_N"/>
    <property type="match status" value="1"/>
</dbReference>
<dbReference type="Pfam" id="PF22528">
    <property type="entry name" value="PRMT_C"/>
    <property type="match status" value="1"/>
</dbReference>
<dbReference type="Pfam" id="PF06325">
    <property type="entry name" value="PrmA"/>
    <property type="match status" value="1"/>
</dbReference>
<evidence type="ECO:0000259" key="15">
    <source>
        <dbReference type="Pfam" id="PF22528"/>
    </source>
</evidence>
<keyword evidence="4" id="KW-0963">Cytoplasm</keyword>
<keyword evidence="8" id="KW-0156">Chromatin regulator</keyword>
<keyword evidence="11" id="KW-0539">Nucleus</keyword>
<dbReference type="PROSITE" id="PS51678">
    <property type="entry name" value="SAM_MT_PRMT"/>
    <property type="match status" value="1"/>
</dbReference>
<dbReference type="GO" id="GO:0042803">
    <property type="term" value="F:protein homodimerization activity"/>
    <property type="evidence" value="ECO:0007669"/>
    <property type="project" value="UniProtKB-ARBA"/>
</dbReference>
<evidence type="ECO:0000256" key="8">
    <source>
        <dbReference type="ARBA" id="ARBA00022853"/>
    </source>
</evidence>
<protein>
    <recommendedName>
        <fullName evidence="3">type I protein arginine methyltransferase</fullName>
        <ecNumber evidence="3">2.1.1.319</ecNumber>
    </recommendedName>
</protein>
<keyword evidence="9" id="KW-0805">Transcription regulation</keyword>
<dbReference type="EC" id="2.1.1.319" evidence="3"/>
<evidence type="ECO:0000256" key="1">
    <source>
        <dbReference type="ARBA" id="ARBA00004123"/>
    </source>
</evidence>
<dbReference type="EMBL" id="JACGCM010002254">
    <property type="protein sequence ID" value="KAF6142486.1"/>
    <property type="molecule type" value="Genomic_DNA"/>
</dbReference>
<dbReference type="GO" id="GO:0035241">
    <property type="term" value="F:protein-arginine omega-N monomethyltransferase activity"/>
    <property type="evidence" value="ECO:0007669"/>
    <property type="project" value="UniProtKB-ARBA"/>
</dbReference>
<feature type="domain" description="Protein arginine N-methyltransferase" evidence="15">
    <location>
        <begin position="295"/>
        <end position="452"/>
    </location>
</feature>
<reference evidence="17 18" key="1">
    <citation type="journal article" date="2020" name="IScience">
        <title>Genome Sequencing of the Endangered Kingdonia uniflora (Circaeasteraceae, Ranunculales) Reveals Potential Mechanisms of Evolutionary Specialization.</title>
        <authorList>
            <person name="Sun Y."/>
            <person name="Deng T."/>
            <person name="Zhang A."/>
            <person name="Moore M.J."/>
            <person name="Landis J.B."/>
            <person name="Lin N."/>
            <person name="Zhang H."/>
            <person name="Zhang X."/>
            <person name="Huang J."/>
            <person name="Zhang X."/>
            <person name="Sun H."/>
            <person name="Wang H."/>
        </authorList>
    </citation>
    <scope>NUCLEOTIDE SEQUENCE [LARGE SCALE GENOMIC DNA]</scope>
    <source>
        <strain evidence="17">TB1705</strain>
        <tissue evidence="17">Leaf</tissue>
    </source>
</reference>
<evidence type="ECO:0000256" key="14">
    <source>
        <dbReference type="SAM" id="MobiDB-lite"/>
    </source>
</evidence>
<dbReference type="InterPro" id="IPR025799">
    <property type="entry name" value="Arg_MeTrfase"/>
</dbReference>
<dbReference type="InterPro" id="IPR029063">
    <property type="entry name" value="SAM-dependent_MTases_sf"/>
</dbReference>
<dbReference type="GO" id="GO:0070611">
    <property type="term" value="F:histone H3R2 methyltransferase activity"/>
    <property type="evidence" value="ECO:0007669"/>
    <property type="project" value="TreeGrafter"/>
</dbReference>
<evidence type="ECO:0000256" key="9">
    <source>
        <dbReference type="ARBA" id="ARBA00023015"/>
    </source>
</evidence>
<dbReference type="Gene3D" id="2.70.160.11">
    <property type="entry name" value="Hnrnp arginine n-methyltransferase1"/>
    <property type="match status" value="1"/>
</dbReference>
<dbReference type="GO" id="GO:0005634">
    <property type="term" value="C:nucleus"/>
    <property type="evidence" value="ECO:0007669"/>
    <property type="project" value="UniProtKB-SubCell"/>
</dbReference>
<dbReference type="PANTHER" id="PTHR11006:SF10">
    <property type="entry name" value="HISTONE-ARGININE METHYLTRANSFERASE CARMER-RELATED"/>
    <property type="match status" value="1"/>
</dbReference>
<evidence type="ECO:0000256" key="4">
    <source>
        <dbReference type="ARBA" id="ARBA00022490"/>
    </source>
</evidence>
<dbReference type="GO" id="GO:0009909">
    <property type="term" value="P:regulation of flower development"/>
    <property type="evidence" value="ECO:0007669"/>
    <property type="project" value="UniProtKB-ARBA"/>
</dbReference>
<organism evidence="17 18">
    <name type="scientific">Kingdonia uniflora</name>
    <dbReference type="NCBI Taxonomy" id="39325"/>
    <lineage>
        <taxon>Eukaryota</taxon>
        <taxon>Viridiplantae</taxon>
        <taxon>Streptophyta</taxon>
        <taxon>Embryophyta</taxon>
        <taxon>Tracheophyta</taxon>
        <taxon>Spermatophyta</taxon>
        <taxon>Magnoliopsida</taxon>
        <taxon>Ranunculales</taxon>
        <taxon>Circaeasteraceae</taxon>
        <taxon>Kingdonia</taxon>
    </lineage>
</organism>
<dbReference type="GO" id="GO:0046982">
    <property type="term" value="F:protein heterodimerization activity"/>
    <property type="evidence" value="ECO:0007669"/>
    <property type="project" value="UniProtKB-ARBA"/>
</dbReference>
<dbReference type="SUPFAM" id="SSF53335">
    <property type="entry name" value="S-adenosyl-L-methionine-dependent methyltransferases"/>
    <property type="match status" value="1"/>
</dbReference>
<evidence type="ECO:0000256" key="6">
    <source>
        <dbReference type="ARBA" id="ARBA00022679"/>
    </source>
</evidence>
<proteinExistence type="predicted"/>
<keyword evidence="5 13" id="KW-0489">Methyltransferase</keyword>
<evidence type="ECO:0000259" key="16">
    <source>
        <dbReference type="Pfam" id="PF25350"/>
    </source>
</evidence>
<dbReference type="Gene3D" id="3.40.50.150">
    <property type="entry name" value="Vaccinia Virus protein VP39"/>
    <property type="match status" value="1"/>
</dbReference>
<evidence type="ECO:0000256" key="2">
    <source>
        <dbReference type="ARBA" id="ARBA00004496"/>
    </source>
</evidence>
<comment type="subcellular location">
    <subcellularLocation>
        <location evidence="2">Cytoplasm</location>
    </subcellularLocation>
    <subcellularLocation>
        <location evidence="1">Nucleus</location>
    </subcellularLocation>
</comment>
<evidence type="ECO:0000256" key="11">
    <source>
        <dbReference type="ARBA" id="ARBA00023242"/>
    </source>
</evidence>
<accession>A0A7J7LIK0</accession>
<evidence type="ECO:0000256" key="10">
    <source>
        <dbReference type="ARBA" id="ARBA00023163"/>
    </source>
</evidence>